<evidence type="ECO:0008006" key="15">
    <source>
        <dbReference type="Google" id="ProtNLM"/>
    </source>
</evidence>
<dbReference type="AlphaFoldDB" id="A0AAD9VW23"/>
<accession>A0AAD9VW23</accession>
<dbReference type="InterPro" id="IPR029382">
    <property type="entry name" value="NCU-G1"/>
</dbReference>
<proteinExistence type="inferred from homology"/>
<comment type="function">
    <text evidence="8">Required to protect lysosomal transporter MFSD1 from lysosomal proteolysis and for MFSD1 lysosomal localization.</text>
</comment>
<keyword evidence="6" id="KW-0325">Glycoprotein</keyword>
<evidence type="ECO:0000256" key="12">
    <source>
        <dbReference type="SAM" id="SignalP"/>
    </source>
</evidence>
<sequence>MLRISILSLLLLLASVFADPSVSTKRTLDFKEVCTNNKNWTTLYLRAEGSNDTLHYLWDFGGKPSILMALTSPAATLNITCEDFLLRKNNSITFSQDPIYTIGIIINRIIEFNDVNDTAVINIADVTNINVLRPEFFRWSRKSLSVIGDSVGLDMEGNSYNDTAKNITRYGSIKLSLRGFCFLDHTETTPHMLHTENSTQVDFIFDNIQTNETFSNSRFAIELLMVGDGNPDRILVIDPKKSLDDEHTPGIFEVIEVRVPAFDRTDKMESTGGYLQWRPVSYVTASRDATLSTETIQYPPSKVSNRVNAVKNTMLYCYYGEDAKNLLVQSIIVSLGSKGDGFYKKTHYTTWTFIIGYGIPPDEQFSNLVIMIITIGLGLPLIIIFATGIYVCFRSMSKRHTDTYLNR</sequence>
<reference evidence="13" key="1">
    <citation type="submission" date="2021-08" db="EMBL/GenBank/DDBJ databases">
        <authorList>
            <person name="Misof B."/>
            <person name="Oliver O."/>
            <person name="Podsiadlowski L."/>
            <person name="Donath A."/>
            <person name="Peters R."/>
            <person name="Mayer C."/>
            <person name="Rust J."/>
            <person name="Gunkel S."/>
            <person name="Lesny P."/>
            <person name="Martin S."/>
            <person name="Oeyen J.P."/>
            <person name="Petersen M."/>
            <person name="Panagiotis P."/>
            <person name="Wilbrandt J."/>
            <person name="Tanja T."/>
        </authorList>
    </citation>
    <scope>NUCLEOTIDE SEQUENCE</scope>
    <source>
        <strain evidence="13">GBR_01_08_01A</strain>
        <tissue evidence="13">Thorax + abdomen</tissue>
    </source>
</reference>
<evidence type="ECO:0000313" key="14">
    <source>
        <dbReference type="Proteomes" id="UP001258017"/>
    </source>
</evidence>
<feature type="chain" id="PRO_5042058474" description="Glycosylated lysosomal membrane protein" evidence="12">
    <location>
        <begin position="19"/>
        <end position="407"/>
    </location>
</feature>
<evidence type="ECO:0000256" key="6">
    <source>
        <dbReference type="ARBA" id="ARBA00023180"/>
    </source>
</evidence>
<evidence type="ECO:0000256" key="8">
    <source>
        <dbReference type="ARBA" id="ARBA00024176"/>
    </source>
</evidence>
<evidence type="ECO:0000256" key="11">
    <source>
        <dbReference type="SAM" id="Phobius"/>
    </source>
</evidence>
<evidence type="ECO:0000256" key="9">
    <source>
        <dbReference type="ARBA" id="ARBA00024189"/>
    </source>
</evidence>
<evidence type="ECO:0000256" key="4">
    <source>
        <dbReference type="ARBA" id="ARBA00022989"/>
    </source>
</evidence>
<evidence type="ECO:0000256" key="1">
    <source>
        <dbReference type="ARBA" id="ARBA00010599"/>
    </source>
</evidence>
<comment type="subcellular location">
    <subcellularLocation>
        <location evidence="9">Lysosome membrane</location>
        <topology evidence="9">Single-pass type I membrane protein</topology>
        <orientation evidence="9">Lumenal side</orientation>
    </subcellularLocation>
</comment>
<evidence type="ECO:0000256" key="7">
    <source>
        <dbReference type="ARBA" id="ARBA00023228"/>
    </source>
</evidence>
<feature type="signal peptide" evidence="12">
    <location>
        <begin position="1"/>
        <end position="18"/>
    </location>
</feature>
<reference evidence="13" key="2">
    <citation type="journal article" date="2023" name="Commun. Biol.">
        <title>Intrasexual cuticular hydrocarbon dimorphism in a wasp sheds light on hydrocarbon biosynthesis genes in Hymenoptera.</title>
        <authorList>
            <person name="Moris V.C."/>
            <person name="Podsiadlowski L."/>
            <person name="Martin S."/>
            <person name="Oeyen J.P."/>
            <person name="Donath A."/>
            <person name="Petersen M."/>
            <person name="Wilbrandt J."/>
            <person name="Misof B."/>
            <person name="Liedtke D."/>
            <person name="Thamm M."/>
            <person name="Scheiner R."/>
            <person name="Schmitt T."/>
            <person name="Niehuis O."/>
        </authorList>
    </citation>
    <scope>NUCLEOTIDE SEQUENCE</scope>
    <source>
        <strain evidence="13">GBR_01_08_01A</strain>
    </source>
</reference>
<evidence type="ECO:0000256" key="10">
    <source>
        <dbReference type="ARBA" id="ARBA00044960"/>
    </source>
</evidence>
<dbReference type="EMBL" id="JAIFRP010000006">
    <property type="protein sequence ID" value="KAK2588272.1"/>
    <property type="molecule type" value="Genomic_DNA"/>
</dbReference>
<evidence type="ECO:0000256" key="2">
    <source>
        <dbReference type="ARBA" id="ARBA00022692"/>
    </source>
</evidence>
<keyword evidence="3 12" id="KW-0732">Signal</keyword>
<dbReference type="Pfam" id="PF15065">
    <property type="entry name" value="NCU-G1"/>
    <property type="match status" value="1"/>
</dbReference>
<dbReference type="Proteomes" id="UP001258017">
    <property type="component" value="Unassembled WGS sequence"/>
</dbReference>
<comment type="caution">
    <text evidence="13">The sequence shown here is derived from an EMBL/GenBank/DDBJ whole genome shotgun (WGS) entry which is preliminary data.</text>
</comment>
<organism evidence="13 14">
    <name type="scientific">Odynerus spinipes</name>
    <dbReference type="NCBI Taxonomy" id="1348599"/>
    <lineage>
        <taxon>Eukaryota</taxon>
        <taxon>Metazoa</taxon>
        <taxon>Ecdysozoa</taxon>
        <taxon>Arthropoda</taxon>
        <taxon>Hexapoda</taxon>
        <taxon>Insecta</taxon>
        <taxon>Pterygota</taxon>
        <taxon>Neoptera</taxon>
        <taxon>Endopterygota</taxon>
        <taxon>Hymenoptera</taxon>
        <taxon>Apocrita</taxon>
        <taxon>Aculeata</taxon>
        <taxon>Vespoidea</taxon>
        <taxon>Vespidae</taxon>
        <taxon>Eumeninae</taxon>
        <taxon>Odynerus</taxon>
    </lineage>
</organism>
<dbReference type="GO" id="GO:0005765">
    <property type="term" value="C:lysosomal membrane"/>
    <property type="evidence" value="ECO:0007669"/>
    <property type="project" value="UniProtKB-SubCell"/>
</dbReference>
<keyword evidence="7" id="KW-0458">Lysosome</keyword>
<dbReference type="PANTHER" id="PTHR31981:SF1">
    <property type="entry name" value="GLYCOSYLATED LYSOSOMAL MEMBRANE PROTEIN"/>
    <property type="match status" value="1"/>
</dbReference>
<gene>
    <name evidence="13" type="ORF">KPH14_004295</name>
</gene>
<evidence type="ECO:0000256" key="3">
    <source>
        <dbReference type="ARBA" id="ARBA00022729"/>
    </source>
</evidence>
<keyword evidence="14" id="KW-1185">Reference proteome</keyword>
<keyword evidence="5 11" id="KW-0472">Membrane</keyword>
<evidence type="ECO:0000256" key="5">
    <source>
        <dbReference type="ARBA" id="ARBA00023136"/>
    </source>
</evidence>
<dbReference type="PANTHER" id="PTHR31981">
    <property type="entry name" value="GLYCOSYLATED LYSOSOMAL MEMBRANE PROTEIN"/>
    <property type="match status" value="1"/>
</dbReference>
<evidence type="ECO:0000313" key="13">
    <source>
        <dbReference type="EMBL" id="KAK2588272.1"/>
    </source>
</evidence>
<name>A0AAD9VW23_9HYME</name>
<feature type="transmembrane region" description="Helical" evidence="11">
    <location>
        <begin position="368"/>
        <end position="393"/>
    </location>
</feature>
<keyword evidence="2 11" id="KW-0812">Transmembrane</keyword>
<comment type="subunit">
    <text evidence="10">Interacts (via lumenal domain) with lysosomal protein MFSD1; the interaction starts while both proteins are still in the endoplasmic reticulum and is required for stabilization of MFSD1 in lysosomes but has no direct effect on its targeting to lysosomes or transporter activity.</text>
</comment>
<keyword evidence="4 11" id="KW-1133">Transmembrane helix</keyword>
<protein>
    <recommendedName>
        <fullName evidence="15">Glycosylated lysosomal membrane protein</fullName>
    </recommendedName>
</protein>
<comment type="similarity">
    <text evidence="1">Belongs to the GLMP family.</text>
</comment>